<evidence type="ECO:0000313" key="2">
    <source>
        <dbReference type="Proteomes" id="UP000194857"/>
    </source>
</evidence>
<dbReference type="AlphaFoldDB" id="A0A241XRB1"/>
<sequence length="151" mass="16957">MSAFQQIINPLSAFGNVYSGADYFGLQMVKFWFNNRLHQVLVGTENCEKLRETYNGSAEDFERDCVTRIGTASYEDQSAPAGEVVAFLNQWRQASHRDRVARLTSQPERYGFLTEEDLEPAPPVLVPAFYVQGSGWVKAQDIEGARLMAGL</sequence>
<evidence type="ECO:0000313" key="1">
    <source>
        <dbReference type="EMBL" id="OTI63041.1"/>
    </source>
</evidence>
<dbReference type="Proteomes" id="UP000194857">
    <property type="component" value="Unassembled WGS sequence"/>
</dbReference>
<protein>
    <submittedName>
        <fullName evidence="1">Uncharacterized protein</fullName>
    </submittedName>
</protein>
<dbReference type="EMBL" id="NFFZ01000004">
    <property type="protein sequence ID" value="OTI63041.1"/>
    <property type="molecule type" value="Genomic_DNA"/>
</dbReference>
<comment type="caution">
    <text evidence="1">The sequence shown here is derived from an EMBL/GenBank/DDBJ whole genome shotgun (WGS) entry which is preliminary data.</text>
</comment>
<name>A0A241XRB1_PSEAI</name>
<reference evidence="1 2" key="1">
    <citation type="submission" date="2017-05" db="EMBL/GenBank/DDBJ databases">
        <authorList>
            <person name="Song R."/>
            <person name="Chenine A.L."/>
            <person name="Ruprecht R.M."/>
        </authorList>
    </citation>
    <scope>NUCLEOTIDE SEQUENCE [LARGE SCALE GENOMIC DNA]</scope>
    <source>
        <strain evidence="1 2">S567_C10_BS</strain>
    </source>
</reference>
<organism evidence="1 2">
    <name type="scientific">Pseudomonas aeruginosa</name>
    <dbReference type="NCBI Taxonomy" id="287"/>
    <lineage>
        <taxon>Bacteria</taxon>
        <taxon>Pseudomonadati</taxon>
        <taxon>Pseudomonadota</taxon>
        <taxon>Gammaproteobacteria</taxon>
        <taxon>Pseudomonadales</taxon>
        <taxon>Pseudomonadaceae</taxon>
        <taxon>Pseudomonas</taxon>
    </lineage>
</organism>
<dbReference type="RefSeq" id="WP_065085911.1">
    <property type="nucleotide sequence ID" value="NZ_NFFZ01000004.1"/>
</dbReference>
<proteinExistence type="predicted"/>
<accession>A0A241XRB1</accession>
<gene>
    <name evidence="1" type="ORF">CAZ10_09360</name>
</gene>